<dbReference type="GO" id="GO:0006879">
    <property type="term" value="P:intracellular iron ion homeostasis"/>
    <property type="evidence" value="ECO:0007669"/>
    <property type="project" value="TreeGrafter"/>
</dbReference>
<dbReference type="InterPro" id="IPR051410">
    <property type="entry name" value="Ferric/Cupric_Reductase"/>
</dbReference>
<evidence type="ECO:0008006" key="5">
    <source>
        <dbReference type="Google" id="ProtNLM"/>
    </source>
</evidence>
<dbReference type="EMBL" id="MU859315">
    <property type="protein sequence ID" value="KAK3947766.1"/>
    <property type="molecule type" value="Genomic_DNA"/>
</dbReference>
<gene>
    <name evidence="3" type="ORF">QBC32DRAFT_223466</name>
</gene>
<accession>A0AAN6SCC5</accession>
<evidence type="ECO:0000256" key="1">
    <source>
        <dbReference type="ARBA" id="ARBA00022448"/>
    </source>
</evidence>
<feature type="transmembrane region" description="Helical" evidence="2">
    <location>
        <begin position="200"/>
        <end position="220"/>
    </location>
</feature>
<evidence type="ECO:0000313" key="4">
    <source>
        <dbReference type="Proteomes" id="UP001303222"/>
    </source>
</evidence>
<keyword evidence="2" id="KW-0812">Transmembrane</keyword>
<protein>
    <recommendedName>
        <fullName evidence="5">FAD-binding FR-type domain-containing protein</fullName>
    </recommendedName>
</protein>
<feature type="transmembrane region" description="Helical" evidence="2">
    <location>
        <begin position="45"/>
        <end position="71"/>
    </location>
</feature>
<feature type="transmembrane region" description="Helical" evidence="2">
    <location>
        <begin position="329"/>
        <end position="349"/>
    </location>
</feature>
<keyword evidence="4" id="KW-1185">Reference proteome</keyword>
<keyword evidence="2" id="KW-1133">Transmembrane helix</keyword>
<name>A0AAN6SCC5_9PEZI</name>
<sequence length="467" mass="53531">MEIYILYTIFLWSVVIAWSLLYICRNIIHVFKYFINCSIQLRITFLNCVLPEFLLLLLYTAANVIAIYYNALSSSKYFAIINLSLLFLGGRTNVIIDYIGITLRQYYIMHFWISIIVLIEAFIHIALRLEIGSFVPTQLSGIILMSLFILLHLAFVIRFVLKRLFHISPSYTFALYFHTLAALSILLCLGWHIWTTSLSFSFSWFIALGTAIIWVISLVLRIFKWYKYRTATLTINNSAEMDYTKITRLTIDTKSSFTTLPGSYIYINLPGQHSSACVPITWWSGDEPCRSRYMDILINRKIDTLPPNYKIRLGGPYGGTLSLGSFENILLAAQGIGIAAIIPFALSLVSRKFFSNNSLQALNDVTRNIDLYWQLDDNLQYNCAASYLDQLAQQLLSFTAHQQNGLPVVTLLRVFVIYPDEENSFTPVPQLPNVQNWYSYKSTTLEYFIKRINKVKSKPGRIGIAGL</sequence>
<dbReference type="CDD" id="cd06186">
    <property type="entry name" value="NOX_Duox_like_FAD_NADP"/>
    <property type="match status" value="1"/>
</dbReference>
<evidence type="ECO:0000256" key="2">
    <source>
        <dbReference type="SAM" id="Phobius"/>
    </source>
</evidence>
<proteinExistence type="predicted"/>
<dbReference type="GO" id="GO:0005886">
    <property type="term" value="C:plasma membrane"/>
    <property type="evidence" value="ECO:0007669"/>
    <property type="project" value="TreeGrafter"/>
</dbReference>
<evidence type="ECO:0000313" key="3">
    <source>
        <dbReference type="EMBL" id="KAK3947766.1"/>
    </source>
</evidence>
<feature type="transmembrane region" description="Helical" evidence="2">
    <location>
        <begin position="77"/>
        <end position="99"/>
    </location>
</feature>
<organism evidence="3 4">
    <name type="scientific">Pseudoneurospora amorphoporcata</name>
    <dbReference type="NCBI Taxonomy" id="241081"/>
    <lineage>
        <taxon>Eukaryota</taxon>
        <taxon>Fungi</taxon>
        <taxon>Dikarya</taxon>
        <taxon>Ascomycota</taxon>
        <taxon>Pezizomycotina</taxon>
        <taxon>Sordariomycetes</taxon>
        <taxon>Sordariomycetidae</taxon>
        <taxon>Sordariales</taxon>
        <taxon>Sordariaceae</taxon>
        <taxon>Pseudoneurospora</taxon>
    </lineage>
</organism>
<comment type="caution">
    <text evidence="3">The sequence shown here is derived from an EMBL/GenBank/DDBJ whole genome shotgun (WGS) entry which is preliminary data.</text>
</comment>
<dbReference type="GO" id="GO:0015677">
    <property type="term" value="P:copper ion import"/>
    <property type="evidence" value="ECO:0007669"/>
    <property type="project" value="TreeGrafter"/>
</dbReference>
<dbReference type="GO" id="GO:0000293">
    <property type="term" value="F:ferric-chelate reductase activity"/>
    <property type="evidence" value="ECO:0007669"/>
    <property type="project" value="TreeGrafter"/>
</dbReference>
<keyword evidence="2" id="KW-0472">Membrane</keyword>
<dbReference type="Proteomes" id="UP001303222">
    <property type="component" value="Unassembled WGS sequence"/>
</dbReference>
<dbReference type="Gene3D" id="3.40.50.80">
    <property type="entry name" value="Nucleotide-binding domain of ferredoxin-NADP reductase (FNR) module"/>
    <property type="match status" value="1"/>
</dbReference>
<keyword evidence="1" id="KW-0813">Transport</keyword>
<dbReference type="GO" id="GO:0006826">
    <property type="term" value="P:iron ion transport"/>
    <property type="evidence" value="ECO:0007669"/>
    <property type="project" value="TreeGrafter"/>
</dbReference>
<dbReference type="InterPro" id="IPR039261">
    <property type="entry name" value="FNR_nucleotide-bd"/>
</dbReference>
<feature type="transmembrane region" description="Helical" evidence="2">
    <location>
        <begin position="139"/>
        <end position="161"/>
    </location>
</feature>
<feature type="transmembrane region" description="Helical" evidence="2">
    <location>
        <begin position="106"/>
        <end position="127"/>
    </location>
</feature>
<dbReference type="PANTHER" id="PTHR32361">
    <property type="entry name" value="FERRIC/CUPRIC REDUCTASE TRANSMEMBRANE COMPONENT"/>
    <property type="match status" value="1"/>
</dbReference>
<feature type="transmembrane region" description="Helical" evidence="2">
    <location>
        <begin position="6"/>
        <end position="24"/>
    </location>
</feature>
<feature type="transmembrane region" description="Helical" evidence="2">
    <location>
        <begin position="173"/>
        <end position="194"/>
    </location>
</feature>
<dbReference type="AlphaFoldDB" id="A0AAN6SCC5"/>
<reference evidence="3" key="1">
    <citation type="journal article" date="2023" name="Mol. Phylogenet. Evol.">
        <title>Genome-scale phylogeny and comparative genomics of the fungal order Sordariales.</title>
        <authorList>
            <person name="Hensen N."/>
            <person name="Bonometti L."/>
            <person name="Westerberg I."/>
            <person name="Brannstrom I.O."/>
            <person name="Guillou S."/>
            <person name="Cros-Aarteil S."/>
            <person name="Calhoun S."/>
            <person name="Haridas S."/>
            <person name="Kuo A."/>
            <person name="Mondo S."/>
            <person name="Pangilinan J."/>
            <person name="Riley R."/>
            <person name="LaButti K."/>
            <person name="Andreopoulos B."/>
            <person name="Lipzen A."/>
            <person name="Chen C."/>
            <person name="Yan M."/>
            <person name="Daum C."/>
            <person name="Ng V."/>
            <person name="Clum A."/>
            <person name="Steindorff A."/>
            <person name="Ohm R.A."/>
            <person name="Martin F."/>
            <person name="Silar P."/>
            <person name="Natvig D.O."/>
            <person name="Lalanne C."/>
            <person name="Gautier V."/>
            <person name="Ament-Velasquez S.L."/>
            <person name="Kruys A."/>
            <person name="Hutchinson M.I."/>
            <person name="Powell A.J."/>
            <person name="Barry K."/>
            <person name="Miller A.N."/>
            <person name="Grigoriev I.V."/>
            <person name="Debuchy R."/>
            <person name="Gladieux P."/>
            <person name="Hiltunen Thoren M."/>
            <person name="Johannesson H."/>
        </authorList>
    </citation>
    <scope>NUCLEOTIDE SEQUENCE</scope>
    <source>
        <strain evidence="3">CBS 626.80</strain>
    </source>
</reference>
<reference evidence="3" key="2">
    <citation type="submission" date="2023-06" db="EMBL/GenBank/DDBJ databases">
        <authorList>
            <consortium name="Lawrence Berkeley National Laboratory"/>
            <person name="Mondo S.J."/>
            <person name="Hensen N."/>
            <person name="Bonometti L."/>
            <person name="Westerberg I."/>
            <person name="Brannstrom I.O."/>
            <person name="Guillou S."/>
            <person name="Cros-Aarteil S."/>
            <person name="Calhoun S."/>
            <person name="Haridas S."/>
            <person name="Kuo A."/>
            <person name="Pangilinan J."/>
            <person name="Riley R."/>
            <person name="Labutti K."/>
            <person name="Andreopoulos B."/>
            <person name="Lipzen A."/>
            <person name="Chen C."/>
            <person name="Yanf M."/>
            <person name="Daum C."/>
            <person name="Ng V."/>
            <person name="Clum A."/>
            <person name="Steindorff A."/>
            <person name="Ohm R."/>
            <person name="Martin F."/>
            <person name="Silar P."/>
            <person name="Natvig D."/>
            <person name="Lalanne C."/>
            <person name="Gautier V."/>
            <person name="Ament-Velasquez S.L."/>
            <person name="Kruys A."/>
            <person name="Hutchinson M.I."/>
            <person name="Powell A.J."/>
            <person name="Barry K."/>
            <person name="Miller A.N."/>
            <person name="Grigoriev I.V."/>
            <person name="Debuchy R."/>
            <person name="Gladieux P."/>
            <person name="Thoren M.H."/>
            <person name="Johannesson H."/>
        </authorList>
    </citation>
    <scope>NUCLEOTIDE SEQUENCE</scope>
    <source>
        <strain evidence="3">CBS 626.80</strain>
    </source>
</reference>